<protein>
    <submittedName>
        <fullName evidence="2">Hemerythrin domain-containing protein</fullName>
    </submittedName>
</protein>
<sequence>MSEVIAKLQEDHRRMEVILGVLDRKIANLTEGNNLNLFMIRTILDYIVNFPQKCHHPIENFLLRSLTRRNPQAGAISAEILNEHEMLANIVTRFVHDVECIEPGAPILKDELVATLNAYEDLLVQHMQKEEEFFFPAAEEYLIQADWDVIETRMRDKGDPVFGREADREYRALHKVIIEWGGK</sequence>
<dbReference type="CDD" id="cd12108">
    <property type="entry name" value="Hr-like"/>
    <property type="match status" value="1"/>
</dbReference>
<evidence type="ECO:0000313" key="2">
    <source>
        <dbReference type="EMBL" id="MBO0335139.1"/>
    </source>
</evidence>
<dbReference type="PANTHER" id="PTHR39966">
    <property type="entry name" value="BLL2471 PROTEIN-RELATED"/>
    <property type="match status" value="1"/>
</dbReference>
<keyword evidence="3" id="KW-1185">Reference proteome</keyword>
<dbReference type="Proteomes" id="UP000664761">
    <property type="component" value="Unassembled WGS sequence"/>
</dbReference>
<dbReference type="Pfam" id="PF01814">
    <property type="entry name" value="Hemerythrin"/>
    <property type="match status" value="1"/>
</dbReference>
<dbReference type="EMBL" id="JAFLNC010000005">
    <property type="protein sequence ID" value="MBO0335139.1"/>
    <property type="molecule type" value="Genomic_DNA"/>
</dbReference>
<dbReference type="RefSeq" id="WP_207047449.1">
    <property type="nucleotide sequence ID" value="NZ_JAFLNC010000005.1"/>
</dbReference>
<comment type="caution">
    <text evidence="2">The sequence shown here is derived from an EMBL/GenBank/DDBJ whole genome shotgun (WGS) entry which is preliminary data.</text>
</comment>
<evidence type="ECO:0000259" key="1">
    <source>
        <dbReference type="Pfam" id="PF01814"/>
    </source>
</evidence>
<dbReference type="PANTHER" id="PTHR39966:SF1">
    <property type="entry name" value="HEMERYTHRIN-LIKE DOMAIN-CONTAINING PROTEIN"/>
    <property type="match status" value="1"/>
</dbReference>
<organism evidence="2 3">
    <name type="scientific">Sneathiella sedimenti</name>
    <dbReference type="NCBI Taxonomy" id="2816034"/>
    <lineage>
        <taxon>Bacteria</taxon>
        <taxon>Pseudomonadati</taxon>
        <taxon>Pseudomonadota</taxon>
        <taxon>Alphaproteobacteria</taxon>
        <taxon>Sneathiellales</taxon>
        <taxon>Sneathiellaceae</taxon>
        <taxon>Sneathiella</taxon>
    </lineage>
</organism>
<accession>A0ABS3F9R7</accession>
<reference evidence="2 3" key="1">
    <citation type="submission" date="2021-03" db="EMBL/GenBank/DDBJ databases">
        <title>Sneathiella sp. CAU 1612 isolated from Kang Won-do.</title>
        <authorList>
            <person name="Kim W."/>
        </authorList>
    </citation>
    <scope>NUCLEOTIDE SEQUENCE [LARGE SCALE GENOMIC DNA]</scope>
    <source>
        <strain evidence="2 3">CAU 1612</strain>
    </source>
</reference>
<proteinExistence type="predicted"/>
<gene>
    <name evidence="2" type="ORF">J0X12_16070</name>
</gene>
<name>A0ABS3F9R7_9PROT</name>
<feature type="domain" description="Hemerythrin-like" evidence="1">
    <location>
        <begin position="5"/>
        <end position="138"/>
    </location>
</feature>
<dbReference type="InterPro" id="IPR012312">
    <property type="entry name" value="Hemerythrin-like"/>
</dbReference>
<evidence type="ECO:0000313" key="3">
    <source>
        <dbReference type="Proteomes" id="UP000664761"/>
    </source>
</evidence>
<dbReference type="Gene3D" id="1.20.120.520">
    <property type="entry name" value="nmb1532 protein domain like"/>
    <property type="match status" value="1"/>
</dbReference>